<dbReference type="InterPro" id="IPR043128">
    <property type="entry name" value="Rev_trsase/Diguanyl_cyclase"/>
</dbReference>
<reference evidence="3 4" key="1">
    <citation type="submission" date="2020-04" db="EMBL/GenBank/DDBJ databases">
        <title>Perkinsus olseni comparative genomics.</title>
        <authorList>
            <person name="Bogema D.R."/>
        </authorList>
    </citation>
    <scope>NUCLEOTIDE SEQUENCE [LARGE SCALE GENOMIC DNA]</scope>
    <source>
        <strain evidence="3">ATCC PRA-179</strain>
    </source>
</reference>
<feature type="region of interest" description="Disordered" evidence="1">
    <location>
        <begin position="169"/>
        <end position="205"/>
    </location>
</feature>
<evidence type="ECO:0000256" key="1">
    <source>
        <dbReference type="SAM" id="MobiDB-lite"/>
    </source>
</evidence>
<dbReference type="OrthoDB" id="4297048at2759"/>
<dbReference type="InterPro" id="IPR043502">
    <property type="entry name" value="DNA/RNA_pol_sf"/>
</dbReference>
<protein>
    <submittedName>
        <fullName evidence="3">Uncharacterized protein</fullName>
    </submittedName>
</protein>
<dbReference type="AlphaFoldDB" id="A0A7J6KUA8"/>
<accession>A0A7J6KUA8</accession>
<dbReference type="Proteomes" id="UP000570595">
    <property type="component" value="Unassembled WGS sequence"/>
</dbReference>
<comment type="caution">
    <text evidence="3">The sequence shown here is derived from an EMBL/GenBank/DDBJ whole genome shotgun (WGS) entry which is preliminary data.</text>
</comment>
<gene>
    <name evidence="3" type="ORF">FOZ61_000316</name>
</gene>
<proteinExistence type="predicted"/>
<name>A0A7J6KUA8_PEROL</name>
<dbReference type="Gene3D" id="3.30.70.270">
    <property type="match status" value="1"/>
</dbReference>
<evidence type="ECO:0000313" key="4">
    <source>
        <dbReference type="Proteomes" id="UP000570595"/>
    </source>
</evidence>
<organism evidence="3 4">
    <name type="scientific">Perkinsus olseni</name>
    <name type="common">Perkinsus atlanticus</name>
    <dbReference type="NCBI Taxonomy" id="32597"/>
    <lineage>
        <taxon>Eukaryota</taxon>
        <taxon>Sar</taxon>
        <taxon>Alveolata</taxon>
        <taxon>Perkinsozoa</taxon>
        <taxon>Perkinsea</taxon>
        <taxon>Perkinsida</taxon>
        <taxon>Perkinsidae</taxon>
        <taxon>Perkinsus</taxon>
    </lineage>
</organism>
<feature type="compositionally biased region" description="Basic and acidic residues" evidence="1">
    <location>
        <begin position="184"/>
        <end position="205"/>
    </location>
</feature>
<feature type="non-terminal residue" evidence="3">
    <location>
        <position position="529"/>
    </location>
</feature>
<sequence>MPILDKPWEAYSRRLSHDPNEAPDKVYYGIIAELIKQYSETPKHAFSTLCKMRLTKLAFLNLPSDARDQVAVQVFWKSLPQSKIVEGYYNTFTKLPKQTLTEAVTLVGDSLDENDDEDDDTSVENKEVVAVGYWQYNDSGKGKGKGKGKGFGKGKGWYDYRPWGKGYWHSKGGKGKGKAKGKRNRSEGSDDQSNKRMKNTEPERRKILDTLHSVLKHSREAEFQERLGRLAADARDALASILDCSPAAPFPGSPIRAHLLGALLKACGYPHEGAILEHEIAQGFALGHHVPAPPSTLWPKAKKHPPVDCRRVFENYRSAEEHPDKLSTILQSEVLSGRMELVDEDSAGSAVITPVALIPKADCPKDPSLQKAEHFRVIEDYRRCVTLDQTLQLPSLQDVLTLLSHCMGCKRPTDLVLTVVDIKSAFRLLGVRQQETVELNVRAGGVTYRHRCLPFGHRSSPFNFSRTAGAAHRMLLLLTALLLWFLFGLLYVDDMFFAIEREHGVEGLGLILAFWGCLGFGFSYRKLHL</sequence>
<dbReference type="EMBL" id="JABAHT010001043">
    <property type="protein sequence ID" value="KAF4650444.1"/>
    <property type="molecule type" value="Genomic_DNA"/>
</dbReference>
<evidence type="ECO:0000256" key="2">
    <source>
        <dbReference type="SAM" id="Phobius"/>
    </source>
</evidence>
<evidence type="ECO:0000313" key="3">
    <source>
        <dbReference type="EMBL" id="KAF4650444.1"/>
    </source>
</evidence>
<feature type="transmembrane region" description="Helical" evidence="2">
    <location>
        <begin position="474"/>
        <end position="492"/>
    </location>
</feature>
<keyword evidence="2" id="KW-0472">Membrane</keyword>
<keyword evidence="2" id="KW-1133">Transmembrane helix</keyword>
<dbReference type="SUPFAM" id="SSF56672">
    <property type="entry name" value="DNA/RNA polymerases"/>
    <property type="match status" value="1"/>
</dbReference>
<feature type="transmembrane region" description="Helical" evidence="2">
    <location>
        <begin position="504"/>
        <end position="524"/>
    </location>
</feature>
<keyword evidence="2" id="KW-0812">Transmembrane</keyword>
<dbReference type="Gene3D" id="3.10.10.10">
    <property type="entry name" value="HIV Type 1 Reverse Transcriptase, subunit A, domain 1"/>
    <property type="match status" value="1"/>
</dbReference>
<feature type="compositionally biased region" description="Basic residues" evidence="1">
    <location>
        <begin position="171"/>
        <end position="183"/>
    </location>
</feature>